<proteinExistence type="predicted"/>
<gene>
    <name evidence="2" type="ORF">DI616_19250</name>
</gene>
<evidence type="ECO:0000313" key="2">
    <source>
        <dbReference type="EMBL" id="TKW63708.1"/>
    </source>
</evidence>
<dbReference type="Proteomes" id="UP000315344">
    <property type="component" value="Unassembled WGS sequence"/>
</dbReference>
<dbReference type="EMBL" id="VAFL01000030">
    <property type="protein sequence ID" value="TKW63708.1"/>
    <property type="molecule type" value="Genomic_DNA"/>
</dbReference>
<organism evidence="2 3">
    <name type="scientific">Paracoccus denitrificans</name>
    <dbReference type="NCBI Taxonomy" id="266"/>
    <lineage>
        <taxon>Bacteria</taxon>
        <taxon>Pseudomonadati</taxon>
        <taxon>Pseudomonadota</taxon>
        <taxon>Alphaproteobacteria</taxon>
        <taxon>Rhodobacterales</taxon>
        <taxon>Paracoccaceae</taxon>
        <taxon>Paracoccus</taxon>
    </lineage>
</organism>
<feature type="compositionally biased region" description="Polar residues" evidence="1">
    <location>
        <begin position="1"/>
        <end position="11"/>
    </location>
</feature>
<reference evidence="2 3" key="1">
    <citation type="journal article" date="2017" name="Nat. Commun.">
        <title>In situ click chemistry generation of cyclooxygenase-2 inhibitors.</title>
        <authorList>
            <person name="Bhardwaj A."/>
            <person name="Kaur J."/>
            <person name="Wuest M."/>
            <person name="Wuest F."/>
        </authorList>
    </citation>
    <scope>NUCLEOTIDE SEQUENCE [LARGE SCALE GENOMIC DNA]</scope>
    <source>
        <strain evidence="2">S2_012_000_R3_94</strain>
    </source>
</reference>
<feature type="region of interest" description="Disordered" evidence="1">
    <location>
        <begin position="1"/>
        <end position="21"/>
    </location>
</feature>
<evidence type="ECO:0000313" key="3">
    <source>
        <dbReference type="Proteomes" id="UP000315344"/>
    </source>
</evidence>
<sequence length="160" mass="17995">MSSTIDGSQHKSPAGRRGTDFGYDLREVHHIPHPRGLHNSLVVAAAAKETDKALRKLPMRKDVSRSQELIDGKIQALQNAIDDRPLGTSFELKDLFGYAEWQTDVVGQKLDKSITRAFKNRIRGWQGAQDPMLINVQVGDVRQNGRERMFIRIAGDHRAV</sequence>
<dbReference type="AlphaFoldDB" id="A0A533I1M7"/>
<name>A0A533I1M7_PARDE</name>
<comment type="caution">
    <text evidence="2">The sequence shown here is derived from an EMBL/GenBank/DDBJ whole genome shotgun (WGS) entry which is preliminary data.</text>
</comment>
<evidence type="ECO:0000256" key="1">
    <source>
        <dbReference type="SAM" id="MobiDB-lite"/>
    </source>
</evidence>
<accession>A0A533I1M7</accession>
<protein>
    <submittedName>
        <fullName evidence="2">Uncharacterized protein</fullName>
    </submittedName>
</protein>